<organism evidence="5 6">
    <name type="scientific">Aquirhabdus parva</name>
    <dbReference type="NCBI Taxonomy" id="2283318"/>
    <lineage>
        <taxon>Bacteria</taxon>
        <taxon>Pseudomonadati</taxon>
        <taxon>Pseudomonadota</taxon>
        <taxon>Gammaproteobacteria</taxon>
        <taxon>Moraxellales</taxon>
        <taxon>Moraxellaceae</taxon>
        <taxon>Aquirhabdus</taxon>
    </lineage>
</organism>
<dbReference type="Pfam" id="PF00691">
    <property type="entry name" value="OmpA"/>
    <property type="match status" value="1"/>
</dbReference>
<evidence type="ECO:0000313" key="5">
    <source>
        <dbReference type="EMBL" id="AXI01791.1"/>
    </source>
</evidence>
<evidence type="ECO:0000259" key="4">
    <source>
        <dbReference type="PROSITE" id="PS51123"/>
    </source>
</evidence>
<dbReference type="CDD" id="cd07185">
    <property type="entry name" value="OmpA_C-like"/>
    <property type="match status" value="1"/>
</dbReference>
<evidence type="ECO:0000256" key="1">
    <source>
        <dbReference type="ARBA" id="ARBA00004442"/>
    </source>
</evidence>
<dbReference type="PROSITE" id="PS51257">
    <property type="entry name" value="PROKAR_LIPOPROTEIN"/>
    <property type="match status" value="1"/>
</dbReference>
<dbReference type="PRINTS" id="PR01023">
    <property type="entry name" value="NAFLGMOTY"/>
</dbReference>
<comment type="subcellular location">
    <subcellularLocation>
        <location evidence="1">Cell outer membrane</location>
    </subcellularLocation>
</comment>
<dbReference type="AlphaFoldDB" id="A0A345P3D2"/>
<dbReference type="InterPro" id="IPR006664">
    <property type="entry name" value="OMP_bac"/>
</dbReference>
<keyword evidence="2 3" id="KW-0472">Membrane</keyword>
<protein>
    <submittedName>
        <fullName evidence="5">OmpA family protein</fullName>
    </submittedName>
</protein>
<dbReference type="PANTHER" id="PTHR30329:SF17">
    <property type="entry name" value="LIPOPROTEIN YFIB-RELATED"/>
    <property type="match status" value="1"/>
</dbReference>
<name>A0A345P3D2_9GAMM</name>
<dbReference type="SUPFAM" id="SSF103088">
    <property type="entry name" value="OmpA-like"/>
    <property type="match status" value="1"/>
</dbReference>
<dbReference type="PROSITE" id="PS51123">
    <property type="entry name" value="OMPA_2"/>
    <property type="match status" value="1"/>
</dbReference>
<sequence length="158" mass="16882">MSFLKIGSCIALVLSITACQNLNGLSRKQVAVLKSQGFVLQQEGWTLGLPEKLLFNSNESDIKPETAQTITGVGQQLTKVDVTHLLVNGYTDNTGAAAYNQELSLKRAQAVAEPLIKGGIPAKDIQVVGRGEANPIADNATPEGRSENRRVAIIVKTQ</sequence>
<dbReference type="GO" id="GO:0009279">
    <property type="term" value="C:cell outer membrane"/>
    <property type="evidence" value="ECO:0007669"/>
    <property type="project" value="UniProtKB-SubCell"/>
</dbReference>
<evidence type="ECO:0000313" key="6">
    <source>
        <dbReference type="Proteomes" id="UP000253940"/>
    </source>
</evidence>
<dbReference type="Gene3D" id="3.30.1330.60">
    <property type="entry name" value="OmpA-like domain"/>
    <property type="match status" value="1"/>
</dbReference>
<dbReference type="PRINTS" id="PR01021">
    <property type="entry name" value="OMPADOMAIN"/>
</dbReference>
<dbReference type="OrthoDB" id="9782229at2"/>
<dbReference type="KEGG" id="mbah:HYN46_02180"/>
<keyword evidence="6" id="KW-1185">Reference proteome</keyword>
<dbReference type="InterPro" id="IPR036737">
    <property type="entry name" value="OmpA-like_sf"/>
</dbReference>
<reference evidence="5 6" key="1">
    <citation type="submission" date="2018-07" db="EMBL/GenBank/DDBJ databases">
        <title>Genome sequencing of Moraxellaceae gen. HYN0046.</title>
        <authorList>
            <person name="Kim M."/>
            <person name="Yi H."/>
        </authorList>
    </citation>
    <scope>NUCLEOTIDE SEQUENCE [LARGE SCALE GENOMIC DNA]</scope>
    <source>
        <strain evidence="5 6">HYN0046</strain>
    </source>
</reference>
<dbReference type="PANTHER" id="PTHR30329">
    <property type="entry name" value="STATOR ELEMENT OF FLAGELLAR MOTOR COMPLEX"/>
    <property type="match status" value="1"/>
</dbReference>
<evidence type="ECO:0000256" key="2">
    <source>
        <dbReference type="ARBA" id="ARBA00023136"/>
    </source>
</evidence>
<feature type="domain" description="OmpA-like" evidence="4">
    <location>
        <begin position="43"/>
        <end position="158"/>
    </location>
</feature>
<dbReference type="InterPro" id="IPR050330">
    <property type="entry name" value="Bact_OuterMem_StrucFunc"/>
</dbReference>
<evidence type="ECO:0000256" key="3">
    <source>
        <dbReference type="PROSITE-ProRule" id="PRU00473"/>
    </source>
</evidence>
<dbReference type="EMBL" id="CP031222">
    <property type="protein sequence ID" value="AXI01791.1"/>
    <property type="molecule type" value="Genomic_DNA"/>
</dbReference>
<proteinExistence type="predicted"/>
<dbReference type="InterPro" id="IPR006665">
    <property type="entry name" value="OmpA-like"/>
</dbReference>
<dbReference type="Proteomes" id="UP000253940">
    <property type="component" value="Chromosome"/>
</dbReference>
<gene>
    <name evidence="5" type="ORF">HYN46_02180</name>
</gene>
<accession>A0A345P3D2</accession>